<proteinExistence type="predicted"/>
<reference evidence="2" key="1">
    <citation type="journal article" date="2017" name="Nat. Commun.">
        <title>The North American bullfrog draft genome provides insight into hormonal regulation of long noncoding RNA.</title>
        <authorList>
            <person name="Hammond S.A."/>
            <person name="Warren R.L."/>
            <person name="Vandervalk B.P."/>
            <person name="Kucuk E."/>
            <person name="Khan H."/>
            <person name="Gibb E.A."/>
            <person name="Pandoh P."/>
            <person name="Kirk H."/>
            <person name="Zhao Y."/>
            <person name="Jones M."/>
            <person name="Mungall A.J."/>
            <person name="Coope R."/>
            <person name="Pleasance S."/>
            <person name="Moore R.A."/>
            <person name="Holt R.A."/>
            <person name="Round J.M."/>
            <person name="Ohora S."/>
            <person name="Walle B.V."/>
            <person name="Veldhoen N."/>
            <person name="Helbing C.C."/>
            <person name="Birol I."/>
        </authorList>
    </citation>
    <scope>NUCLEOTIDE SEQUENCE [LARGE SCALE GENOMIC DNA]</scope>
</reference>
<evidence type="ECO:0000313" key="1">
    <source>
        <dbReference type="EMBL" id="PIO37445.1"/>
    </source>
</evidence>
<name>A0A2G9SBL4_AQUCT</name>
<evidence type="ECO:0000313" key="2">
    <source>
        <dbReference type="Proteomes" id="UP000228934"/>
    </source>
</evidence>
<keyword evidence="2" id="KW-1185">Reference proteome</keyword>
<sequence>MIYTSSDNGRIFEELPGADMCHSCAEKTLLCPHKFRESRLIRLPQNCTHIKICRPQVHLSAVQAKIEASKSMSLVGTIHGNHTAKIAQRSLDSTRSQSGATSWAMELCVSVTQQLVATIVLQLEGKSKISQIQDSVWEFFRKRYIQEEISRRGLEDYLCALRRYAPDSQVLHLLGSILTHDLDPSILCYVLLHIESLLVSPLSDLGHFQFFLQKHYQFLEETERDSLLLEFTVYSEKCVSPSRVMSFILHLILQHREPLIIECQDELSTHLKTQTGHLTVEELAGALDEMCLRTDKTQMESFIQRSLTLTGRNLITLHSSARILKSRMTDKFSDLHILCNVLHLTKIN</sequence>
<accession>A0A2G9SBL4</accession>
<dbReference type="AlphaFoldDB" id="A0A2G9SBL4"/>
<dbReference type="OrthoDB" id="2142729at2759"/>
<dbReference type="EMBL" id="KV925150">
    <property type="protein sequence ID" value="PIO37445.1"/>
    <property type="molecule type" value="Genomic_DNA"/>
</dbReference>
<organism evidence="1 2">
    <name type="scientific">Aquarana catesbeiana</name>
    <name type="common">American bullfrog</name>
    <name type="synonym">Rana catesbeiana</name>
    <dbReference type="NCBI Taxonomy" id="8400"/>
    <lineage>
        <taxon>Eukaryota</taxon>
        <taxon>Metazoa</taxon>
        <taxon>Chordata</taxon>
        <taxon>Craniata</taxon>
        <taxon>Vertebrata</taxon>
        <taxon>Euteleostomi</taxon>
        <taxon>Amphibia</taxon>
        <taxon>Batrachia</taxon>
        <taxon>Anura</taxon>
        <taxon>Neobatrachia</taxon>
        <taxon>Ranoidea</taxon>
        <taxon>Ranidae</taxon>
        <taxon>Aquarana</taxon>
    </lineage>
</organism>
<protein>
    <submittedName>
        <fullName evidence="1">Uncharacterized protein</fullName>
    </submittedName>
</protein>
<dbReference type="Proteomes" id="UP000228934">
    <property type="component" value="Unassembled WGS sequence"/>
</dbReference>
<gene>
    <name evidence="1" type="ORF">AB205_0172720</name>
</gene>